<name>E4SEP7_CALK2</name>
<dbReference type="Proteomes" id="UP000006835">
    <property type="component" value="Chromosome"/>
</dbReference>
<accession>E4SEP7</accession>
<dbReference type="EMBL" id="CP002330">
    <property type="protein sequence ID" value="ADQ45534.1"/>
    <property type="molecule type" value="Genomic_DNA"/>
</dbReference>
<organism evidence="2 3">
    <name type="scientific">Caldicellulosiruptor kronotskyensis (strain DSM 18902 / VKM B-2412 / 2002)</name>
    <dbReference type="NCBI Taxonomy" id="632348"/>
    <lineage>
        <taxon>Bacteria</taxon>
        <taxon>Bacillati</taxon>
        <taxon>Bacillota</taxon>
        <taxon>Bacillota incertae sedis</taxon>
        <taxon>Caldicellulosiruptorales</taxon>
        <taxon>Caldicellulosiruptoraceae</taxon>
        <taxon>Caldicellulosiruptor</taxon>
    </lineage>
</organism>
<evidence type="ECO:0000313" key="3">
    <source>
        <dbReference type="Proteomes" id="UP000006835"/>
    </source>
</evidence>
<dbReference type="RefSeq" id="WP_013429683.1">
    <property type="nucleotide sequence ID" value="NC_014720.1"/>
</dbReference>
<dbReference type="Gene3D" id="1.10.30.50">
    <property type="match status" value="1"/>
</dbReference>
<dbReference type="KEGG" id="ckn:Calkro_0640"/>
<evidence type="ECO:0000259" key="1">
    <source>
        <dbReference type="Pfam" id="PF20275"/>
    </source>
</evidence>
<evidence type="ECO:0000313" key="2">
    <source>
        <dbReference type="EMBL" id="ADQ45534.1"/>
    </source>
</evidence>
<feature type="domain" description="ABC-three component systems C-terminal" evidence="1">
    <location>
        <begin position="121"/>
        <end position="246"/>
    </location>
</feature>
<dbReference type="Pfam" id="PF20275">
    <property type="entry name" value="CTD10"/>
    <property type="match status" value="1"/>
</dbReference>
<dbReference type="InterPro" id="IPR046919">
    <property type="entry name" value="ABC-3C_CTD10"/>
</dbReference>
<gene>
    <name evidence="2" type="ordered locus">Calkro_0640</name>
</gene>
<dbReference type="PATRIC" id="fig|632348.3.peg.682"/>
<dbReference type="HOGENOM" id="CLU_1122940_0_0_9"/>
<keyword evidence="3" id="KW-1185">Reference proteome</keyword>
<reference key="1">
    <citation type="submission" date="2010-11" db="EMBL/GenBank/DDBJ databases">
        <title>Complete sequence of Caldicellulosiruptor kronotskyensis 2002.</title>
        <authorList>
            <consortium name="US DOE Joint Genome Institute"/>
            <person name="Lucas S."/>
            <person name="Copeland A."/>
            <person name="Lapidus A."/>
            <person name="Cheng J.-F."/>
            <person name="Bruce D."/>
            <person name="Goodwin L."/>
            <person name="Pitluck S."/>
            <person name="Davenport K."/>
            <person name="Detter J.C."/>
            <person name="Han C."/>
            <person name="Tapia R."/>
            <person name="Land M."/>
            <person name="Hauser L."/>
            <person name="Jeffries C."/>
            <person name="Kyrpides N."/>
            <person name="Ivanova N."/>
            <person name="Mikhailova N."/>
            <person name="Blumer-Schuette S.E."/>
            <person name="Kelly R.M."/>
            <person name="Woyke T."/>
        </authorList>
    </citation>
    <scope>NUCLEOTIDE SEQUENCE</scope>
    <source>
        <strain>2002</strain>
    </source>
</reference>
<protein>
    <recommendedName>
        <fullName evidence="1">ABC-three component systems C-terminal domain-containing protein</fullName>
    </recommendedName>
</protein>
<reference evidence="2 3" key="2">
    <citation type="journal article" date="2011" name="J. Bacteriol.">
        <title>Complete genome sequences for the anaerobic, extremely thermophilic plant biomass-degrading bacteria Caldicellulosiruptor hydrothermalis, Caldicellulosiruptor kristjanssonii, Caldicellulosiruptor kronotskyensis, Caldicellulosiruptor owensenis, and Caldicellulosiruptor lactoaceticus.</title>
        <authorList>
            <person name="Blumer-Schuette S.E."/>
            <person name="Ozdemir I."/>
            <person name="Mistry D."/>
            <person name="Lucas S."/>
            <person name="Lapidus A."/>
            <person name="Cheng J.F."/>
            <person name="Goodwin L.A."/>
            <person name="Pitluck S."/>
            <person name="Land M.L."/>
            <person name="Hauser L.J."/>
            <person name="Woyke T."/>
            <person name="Mikhailova N."/>
            <person name="Pati A."/>
            <person name="Kyrpides N.C."/>
            <person name="Ivanova N."/>
            <person name="Detter J.C."/>
            <person name="Walston-Davenport K."/>
            <person name="Han S."/>
            <person name="Adams M.W."/>
            <person name="Kelly R.M."/>
        </authorList>
    </citation>
    <scope>NUCLEOTIDE SEQUENCE [LARGE SCALE GENOMIC DNA]</scope>
    <source>
        <strain evidence="3">DSM 18902 / VKM B-2412 / 2002</strain>
    </source>
</reference>
<dbReference type="OrthoDB" id="3266795at2"/>
<sequence length="247" mass="28685">MRRKIPSHIQKAVLLRSGNRCAICKAELATIEENCVHIIAEIAHIIGYSSEGPRGSCDLSESALNSYENLIVVCRNCHTKIDNAEERYTVEKLKEIKIEHEKWVKSRLNNPLIDVSYDHFGDIVEELVKRKIADINPEDYDIPSLKEKIRRNTLSEDVIELLLTGLCSSKKLGQYLNERVQDGYPEYLEACIRQKYLELKVKEKLSVNDIFYALWDYVRNGRTSFEYQRAALGIVTYYFERCVVFEK</sequence>
<proteinExistence type="predicted"/>
<dbReference type="AlphaFoldDB" id="E4SEP7"/>